<dbReference type="Pfam" id="PF03428">
    <property type="entry name" value="RP-C"/>
    <property type="match status" value="1"/>
</dbReference>
<evidence type="ECO:0000259" key="3">
    <source>
        <dbReference type="Pfam" id="PF11800"/>
    </source>
</evidence>
<feature type="compositionally biased region" description="Basic and acidic residues" evidence="1">
    <location>
        <begin position="220"/>
        <end position="241"/>
    </location>
</feature>
<evidence type="ECO:0000259" key="2">
    <source>
        <dbReference type="Pfam" id="PF03428"/>
    </source>
</evidence>
<feature type="domain" description="Plasmid replication protein C N-terminal" evidence="2">
    <location>
        <begin position="12"/>
        <end position="143"/>
    </location>
</feature>
<comment type="caution">
    <text evidence="4">The sequence shown here is derived from an EMBL/GenBank/DDBJ whole genome shotgun (WGS) entry which is preliminary data.</text>
</comment>
<dbReference type="Pfam" id="PF11800">
    <property type="entry name" value="RP-C_C"/>
    <property type="match status" value="1"/>
</dbReference>
<dbReference type="EMBL" id="JBHRTE010000004">
    <property type="protein sequence ID" value="MFC3166665.1"/>
    <property type="molecule type" value="Genomic_DNA"/>
</dbReference>
<evidence type="ECO:0000313" key="4">
    <source>
        <dbReference type="EMBL" id="MFC3166665.1"/>
    </source>
</evidence>
<dbReference type="Proteomes" id="UP001595557">
    <property type="component" value="Unassembled WGS sequence"/>
</dbReference>
<gene>
    <name evidence="4" type="primary">repC</name>
    <name evidence="4" type="ORF">ACFOD7_01205</name>
</gene>
<evidence type="ECO:0000256" key="1">
    <source>
        <dbReference type="SAM" id="MobiDB-lite"/>
    </source>
</evidence>
<name>A0ABV7ICG8_9RHOB</name>
<dbReference type="SUPFAM" id="SSF46785">
    <property type="entry name" value="Winged helix' DNA-binding domain"/>
    <property type="match status" value="1"/>
</dbReference>
<dbReference type="InterPro" id="IPR036388">
    <property type="entry name" value="WH-like_DNA-bd_sf"/>
</dbReference>
<feature type="compositionally biased region" description="Basic and acidic residues" evidence="1">
    <location>
        <begin position="187"/>
        <end position="196"/>
    </location>
</feature>
<keyword evidence="5" id="KW-1185">Reference proteome</keyword>
<reference evidence="5" key="1">
    <citation type="journal article" date="2019" name="Int. J. Syst. Evol. Microbiol.">
        <title>The Global Catalogue of Microorganisms (GCM) 10K type strain sequencing project: providing services to taxonomists for standard genome sequencing and annotation.</title>
        <authorList>
            <consortium name="The Broad Institute Genomics Platform"/>
            <consortium name="The Broad Institute Genome Sequencing Center for Infectious Disease"/>
            <person name="Wu L."/>
            <person name="Ma J."/>
        </authorList>
    </citation>
    <scope>NUCLEOTIDE SEQUENCE [LARGE SCALE GENOMIC DNA]</scope>
    <source>
        <strain evidence="5">KCTC 52239</strain>
    </source>
</reference>
<feature type="domain" description="Plasmid replication protein C C-terminal" evidence="3">
    <location>
        <begin position="258"/>
        <end position="335"/>
    </location>
</feature>
<evidence type="ECO:0000313" key="5">
    <source>
        <dbReference type="Proteomes" id="UP001595557"/>
    </source>
</evidence>
<dbReference type="InterPro" id="IPR047611">
    <property type="entry name" value="RepABC_RepC"/>
</dbReference>
<dbReference type="NCBIfam" id="NF040974">
    <property type="entry name" value="RepABC_RepC"/>
    <property type="match status" value="1"/>
</dbReference>
<proteinExistence type="predicted"/>
<feature type="region of interest" description="Disordered" evidence="1">
    <location>
        <begin position="187"/>
        <end position="242"/>
    </location>
</feature>
<organism evidence="4 5">
    <name type="scientific">Paracoccus fontiphilus</name>
    <dbReference type="NCBI Taxonomy" id="1815556"/>
    <lineage>
        <taxon>Bacteria</taxon>
        <taxon>Pseudomonadati</taxon>
        <taxon>Pseudomonadota</taxon>
        <taxon>Alphaproteobacteria</taxon>
        <taxon>Rhodobacterales</taxon>
        <taxon>Paracoccaceae</taxon>
        <taxon>Paracoccus</taxon>
    </lineage>
</organism>
<dbReference type="InterPro" id="IPR021760">
    <property type="entry name" value="RepC_C"/>
</dbReference>
<dbReference type="CDD" id="cd00090">
    <property type="entry name" value="HTH_ARSR"/>
    <property type="match status" value="1"/>
</dbReference>
<accession>A0ABV7ICG8</accession>
<dbReference type="InterPro" id="IPR011991">
    <property type="entry name" value="ArsR-like_HTH"/>
</dbReference>
<dbReference type="Gene3D" id="1.10.10.10">
    <property type="entry name" value="Winged helix-like DNA-binding domain superfamily/Winged helix DNA-binding domain"/>
    <property type="match status" value="1"/>
</dbReference>
<dbReference type="InterPro" id="IPR005090">
    <property type="entry name" value="RepC_N"/>
</dbReference>
<protein>
    <submittedName>
        <fullName evidence="4">Plasmid replication protein RepC</fullName>
    </submittedName>
</protein>
<sequence>MSPATLAARADETWGIFRVLRDAAPRLGIKPKVVQTLSALLSCLKPGRGMICFASNAELQRRLAGVSDKTIRRHLAELAEAGVIQRRSSPNGKRYSTRDPQSGAVEAYGIDLSPMINNRERWSDALASYERDKAHMRHLRTKILARLAWIDDRGHDGIDTNVARKMLRRTSLTPALLEDILAELDNRISEKDERHPPYPSDAPETKENWTDPMTATAGQNDRHPLKSYTENHESDLRKEAEERDEDCAQGMLVKLQIGCPIAMEFALEPVTTWDAADNHARMLAPMIGIDHALLTKARERLGVREAAITVLAMVQLQPRIRNMQAYFRSLVVGKRSVRFDPFTLLDRLAAGSSASS</sequence>
<dbReference type="RefSeq" id="WP_207466281.1">
    <property type="nucleotide sequence ID" value="NZ_JAFNAW010000008.1"/>
</dbReference>
<dbReference type="InterPro" id="IPR036390">
    <property type="entry name" value="WH_DNA-bd_sf"/>
</dbReference>